<protein>
    <submittedName>
        <fullName evidence="5">Integrase</fullName>
    </submittedName>
</protein>
<dbReference type="EMBL" id="QDKQ01000016">
    <property type="protein sequence ID" value="PVM93633.1"/>
    <property type="molecule type" value="Genomic_DNA"/>
</dbReference>
<dbReference type="GO" id="GO:0006310">
    <property type="term" value="P:DNA recombination"/>
    <property type="evidence" value="ECO:0007669"/>
    <property type="project" value="UniProtKB-KW"/>
</dbReference>
<evidence type="ECO:0000256" key="3">
    <source>
        <dbReference type="ARBA" id="ARBA00023172"/>
    </source>
</evidence>
<evidence type="ECO:0000256" key="1">
    <source>
        <dbReference type="ARBA" id="ARBA00008857"/>
    </source>
</evidence>
<evidence type="ECO:0000313" key="5">
    <source>
        <dbReference type="EMBL" id="PVM93633.1"/>
    </source>
</evidence>
<dbReference type="PANTHER" id="PTHR30629">
    <property type="entry name" value="PROPHAGE INTEGRASE"/>
    <property type="match status" value="1"/>
</dbReference>
<feature type="domain" description="Integrase DNA-binding" evidence="4">
    <location>
        <begin position="12"/>
        <end position="102"/>
    </location>
</feature>
<dbReference type="GO" id="GO:0003677">
    <property type="term" value="F:DNA binding"/>
    <property type="evidence" value="ECO:0007669"/>
    <property type="project" value="InterPro"/>
</dbReference>
<dbReference type="InterPro" id="IPR038488">
    <property type="entry name" value="Integrase_DNA-bd_sf"/>
</dbReference>
<comment type="caution">
    <text evidence="5">The sequence shown here is derived from an EMBL/GenBank/DDBJ whole genome shotgun (WGS) entry which is preliminary data.</text>
</comment>
<gene>
    <name evidence="5" type="ORF">DDF67_02795</name>
</gene>
<keyword evidence="2" id="KW-0229">DNA integration</keyword>
<keyword evidence="3" id="KW-0233">DNA recombination</keyword>
<dbReference type="Gene3D" id="1.10.443.10">
    <property type="entry name" value="Intergrase catalytic core"/>
    <property type="match status" value="1"/>
</dbReference>
<dbReference type="InterPro" id="IPR011010">
    <property type="entry name" value="DNA_brk_join_enz"/>
</dbReference>
<dbReference type="PANTHER" id="PTHR30629:SF2">
    <property type="entry name" value="PROPHAGE INTEGRASE INTS-RELATED"/>
    <property type="match status" value="1"/>
</dbReference>
<evidence type="ECO:0000256" key="2">
    <source>
        <dbReference type="ARBA" id="ARBA00022908"/>
    </source>
</evidence>
<dbReference type="Gene3D" id="3.30.160.390">
    <property type="entry name" value="Integrase, DNA-binding domain"/>
    <property type="match status" value="1"/>
</dbReference>
<evidence type="ECO:0000313" key="6">
    <source>
        <dbReference type="Proteomes" id="UP000245073"/>
    </source>
</evidence>
<dbReference type="InterPro" id="IPR050808">
    <property type="entry name" value="Phage_Integrase"/>
</dbReference>
<dbReference type="InterPro" id="IPR025166">
    <property type="entry name" value="Integrase_DNA_bind_dom"/>
</dbReference>
<dbReference type="AlphaFoldDB" id="A0A2T9KCL9"/>
<accession>A0A2T9KCL9</accession>
<reference evidence="5 6" key="1">
    <citation type="submission" date="2018-04" db="EMBL/GenBank/DDBJ databases">
        <title>The genome sequence of Caulobacter sp. 744.</title>
        <authorList>
            <person name="Gao J."/>
            <person name="Sun J."/>
        </authorList>
    </citation>
    <scope>NUCLEOTIDE SEQUENCE [LARGE SCALE GENOMIC DNA]</scope>
    <source>
        <strain evidence="5 6">774</strain>
    </source>
</reference>
<dbReference type="Proteomes" id="UP000245073">
    <property type="component" value="Unassembled WGS sequence"/>
</dbReference>
<comment type="similarity">
    <text evidence="1">Belongs to the 'phage' integrase family.</text>
</comment>
<name>A0A2T9KCL9_9CAUL</name>
<dbReference type="SUPFAM" id="SSF56349">
    <property type="entry name" value="DNA breaking-rejoining enzymes"/>
    <property type="match status" value="1"/>
</dbReference>
<dbReference type="InterPro" id="IPR013762">
    <property type="entry name" value="Integrase-like_cat_sf"/>
</dbReference>
<organism evidence="5 6">
    <name type="scientific">Caulobacter endophyticus</name>
    <dbReference type="NCBI Taxonomy" id="2172652"/>
    <lineage>
        <taxon>Bacteria</taxon>
        <taxon>Pseudomonadati</taxon>
        <taxon>Pseudomonadota</taxon>
        <taxon>Alphaproteobacteria</taxon>
        <taxon>Caulobacterales</taxon>
        <taxon>Caulobacteraceae</taxon>
        <taxon>Caulobacter</taxon>
    </lineage>
</organism>
<dbReference type="OrthoDB" id="9795573at2"/>
<dbReference type="Pfam" id="PF13356">
    <property type="entry name" value="Arm-DNA-bind_3"/>
    <property type="match status" value="1"/>
</dbReference>
<evidence type="ECO:0000259" key="4">
    <source>
        <dbReference type="Pfam" id="PF13356"/>
    </source>
</evidence>
<sequence length="434" mass="48877">MGTSMASLQLLLTDKAVARLSYAKAGQYVVRDSELSGFLLKVGKRRKTFMAEGEHWKHGVREFRAQTKLGEFGELTSRDARGKAKDVLGQIARGERPGGEARPKVQAITLRGAWQNYLDRHLVRKGRDAGTIANYRDHVERLLKDWLDLPLARLGETPTLVVERHERLSELNGPYIANGAMRSLRAIYNHALKTNPDLPGVNPVKAIDWNVEVRRDTGMGDQDLGSWMREAFALESPIRREYHLLVLLSGSRPTALKKVRIEHIDLRRRILHIPRPKGGPKKAFDIPLSRAMVRCVVRAIRWGRLLYPEQAQTWLFPADSAAGHLVEHKEKRSVLSKWGNDLRQTFRTIAQVAEVSELDAHLLMNHSLPGVNTGYITRDRLLSGHLRRQQERISHVVCKNAAGAEPAIQRWISGPSKLEVRGPLLQQTSLSAAA</sequence>
<dbReference type="GO" id="GO:0015074">
    <property type="term" value="P:DNA integration"/>
    <property type="evidence" value="ECO:0007669"/>
    <property type="project" value="UniProtKB-KW"/>
</dbReference>
<proteinExistence type="inferred from homology"/>
<keyword evidence="6" id="KW-1185">Reference proteome</keyword>